<dbReference type="AlphaFoldDB" id="A0A5C6BPN6"/>
<feature type="chain" id="PRO_5022716393" description="Cytochrome c domain-containing protein" evidence="1">
    <location>
        <begin position="25"/>
        <end position="533"/>
    </location>
</feature>
<organism evidence="4 5">
    <name type="scientific">Symmachiella macrocystis</name>
    <dbReference type="NCBI Taxonomy" id="2527985"/>
    <lineage>
        <taxon>Bacteria</taxon>
        <taxon>Pseudomonadati</taxon>
        <taxon>Planctomycetota</taxon>
        <taxon>Planctomycetia</taxon>
        <taxon>Planctomycetales</taxon>
        <taxon>Planctomycetaceae</taxon>
        <taxon>Symmachiella</taxon>
    </lineage>
</organism>
<dbReference type="PANTHER" id="PTHR35889:SF3">
    <property type="entry name" value="F-BOX DOMAIN-CONTAINING PROTEIN"/>
    <property type="match status" value="1"/>
</dbReference>
<dbReference type="PANTHER" id="PTHR35889">
    <property type="entry name" value="CYCLOINULO-OLIGOSACCHARIDE FRUCTANOTRANSFERASE-RELATED"/>
    <property type="match status" value="1"/>
</dbReference>
<keyword evidence="1" id="KW-0732">Signal</keyword>
<dbReference type="InterPro" id="IPR011444">
    <property type="entry name" value="DUF1549"/>
</dbReference>
<gene>
    <name evidence="4" type="ORF">CA54_21960</name>
</gene>
<name>A0A5C6BPN6_9PLAN</name>
<dbReference type="Proteomes" id="UP000320735">
    <property type="component" value="Unassembled WGS sequence"/>
</dbReference>
<feature type="signal peptide" evidence="1">
    <location>
        <begin position="1"/>
        <end position="24"/>
    </location>
</feature>
<comment type="caution">
    <text evidence="4">The sequence shown here is derived from an EMBL/GenBank/DDBJ whole genome shotgun (WGS) entry which is preliminary data.</text>
</comment>
<accession>A0A5C6BPN6</accession>
<evidence type="ECO:0000256" key="1">
    <source>
        <dbReference type="SAM" id="SignalP"/>
    </source>
</evidence>
<keyword evidence="5" id="KW-1185">Reference proteome</keyword>
<evidence type="ECO:0000313" key="4">
    <source>
        <dbReference type="EMBL" id="TWU13361.1"/>
    </source>
</evidence>
<evidence type="ECO:0000259" key="2">
    <source>
        <dbReference type="Pfam" id="PF07583"/>
    </source>
</evidence>
<feature type="domain" description="DUF1553" evidence="3">
    <location>
        <begin position="285"/>
        <end position="502"/>
    </location>
</feature>
<proteinExistence type="predicted"/>
<evidence type="ECO:0000259" key="3">
    <source>
        <dbReference type="Pfam" id="PF07587"/>
    </source>
</evidence>
<dbReference type="Pfam" id="PF07583">
    <property type="entry name" value="PSCyt2"/>
    <property type="match status" value="1"/>
</dbReference>
<protein>
    <recommendedName>
        <fullName evidence="6">Cytochrome c domain-containing protein</fullName>
    </recommendedName>
</protein>
<evidence type="ECO:0008006" key="6">
    <source>
        <dbReference type="Google" id="ProtNLM"/>
    </source>
</evidence>
<reference evidence="4 5" key="1">
    <citation type="submission" date="2019-02" db="EMBL/GenBank/DDBJ databases">
        <title>Deep-cultivation of Planctomycetes and their phenomic and genomic characterization uncovers novel biology.</title>
        <authorList>
            <person name="Wiegand S."/>
            <person name="Jogler M."/>
            <person name="Boedeker C."/>
            <person name="Pinto D."/>
            <person name="Vollmers J."/>
            <person name="Rivas-Marin E."/>
            <person name="Kohn T."/>
            <person name="Peeters S.H."/>
            <person name="Heuer A."/>
            <person name="Rast P."/>
            <person name="Oberbeckmann S."/>
            <person name="Bunk B."/>
            <person name="Jeske O."/>
            <person name="Meyerdierks A."/>
            <person name="Storesund J.E."/>
            <person name="Kallscheuer N."/>
            <person name="Luecker S."/>
            <person name="Lage O.M."/>
            <person name="Pohl T."/>
            <person name="Merkel B.J."/>
            <person name="Hornburger P."/>
            <person name="Mueller R.-W."/>
            <person name="Bruemmer F."/>
            <person name="Labrenz M."/>
            <person name="Spormann A.M."/>
            <person name="Op Den Camp H."/>
            <person name="Overmann J."/>
            <person name="Amann R."/>
            <person name="Jetten M.S.M."/>
            <person name="Mascher T."/>
            <person name="Medema M.H."/>
            <person name="Devos D.P."/>
            <person name="Kaster A.-K."/>
            <person name="Ovreas L."/>
            <person name="Rohde M."/>
            <person name="Galperin M.Y."/>
            <person name="Jogler C."/>
        </authorList>
    </citation>
    <scope>NUCLEOTIDE SEQUENCE [LARGE SCALE GENOMIC DNA]</scope>
    <source>
        <strain evidence="4 5">CA54</strain>
    </source>
</reference>
<dbReference type="Pfam" id="PF07587">
    <property type="entry name" value="PSD1"/>
    <property type="match status" value="1"/>
</dbReference>
<evidence type="ECO:0000313" key="5">
    <source>
        <dbReference type="Proteomes" id="UP000320735"/>
    </source>
</evidence>
<dbReference type="EMBL" id="SJPP01000001">
    <property type="protein sequence ID" value="TWU13361.1"/>
    <property type="molecule type" value="Genomic_DNA"/>
</dbReference>
<dbReference type="RefSeq" id="WP_146370698.1">
    <property type="nucleotide sequence ID" value="NZ_SJPP01000001.1"/>
</dbReference>
<dbReference type="OrthoDB" id="289126at2"/>
<dbReference type="InterPro" id="IPR022655">
    <property type="entry name" value="DUF1553"/>
</dbReference>
<sequence precursor="true">MRYLFNIGWICVLGLWLLSTSLHAQQPVTNADLEKEVTRVAALIDKHIVERWAAEGISPAPEADDAEFCRRVYLSIAGRIPHVSEITDFLEETSSRKRRHLVDVLLESNGYVNNFTIVWSNVLIPEADQNIQTRFLKADFEHWLSLKLVGKQTRYNEMVTELLVASLADGIGNGSDAGSPTAFYQAKEFKPENLAAATSRMFLGVRLECAQCHEHPFDGWSQKQFWSQAAFFAQIRSPRQQTNLFSRISQSVDRAKIAIPDSDTVVEAAFLDGNQPTRKQGQSVREEFAEWITAPENPYFAKTAANRMWSHLFGIGIVDPVDDFSDIHPPSHPQLLDELARELIAHDFDLKFLIRAITATRVYQLSSRQTDPSQADRQQFARMLPRPMSPEQLINSLSYAIGRPDYARAQNFNLARTTSSDLFEVFGGNSESPSERTATILQALTMMNSQLIVQATDKETSGTLAAVLDIPWLNTPERIETLYLATVSRPPRAEELSRLVKYVESGGTKNDQAQALGDLFWVLLNSTEFLLNH</sequence>
<feature type="domain" description="DUF1549" evidence="2">
    <location>
        <begin position="44"/>
        <end position="236"/>
    </location>
</feature>